<dbReference type="EMBL" id="CAJVCH010506493">
    <property type="protein sequence ID" value="CAG7821302.1"/>
    <property type="molecule type" value="Genomic_DNA"/>
</dbReference>
<keyword evidence="2" id="KW-1185">Reference proteome</keyword>
<evidence type="ECO:0000313" key="2">
    <source>
        <dbReference type="Proteomes" id="UP000708208"/>
    </source>
</evidence>
<sequence>MPPTTSINVIGQLTGTEELTYEILKLLAHLYYRDVLTVLDTDELDRCLAVWAASSYVLANLQDRLPR</sequence>
<evidence type="ECO:0000313" key="1">
    <source>
        <dbReference type="EMBL" id="CAG7821302.1"/>
    </source>
</evidence>
<proteinExistence type="predicted"/>
<dbReference type="Proteomes" id="UP000708208">
    <property type="component" value="Unassembled WGS sequence"/>
</dbReference>
<comment type="caution">
    <text evidence="1">The sequence shown here is derived from an EMBL/GenBank/DDBJ whole genome shotgun (WGS) entry which is preliminary data.</text>
</comment>
<name>A0A8J2KRM3_9HEXA</name>
<protein>
    <submittedName>
        <fullName evidence="1">Uncharacterized protein</fullName>
    </submittedName>
</protein>
<organism evidence="1 2">
    <name type="scientific">Allacma fusca</name>
    <dbReference type="NCBI Taxonomy" id="39272"/>
    <lineage>
        <taxon>Eukaryota</taxon>
        <taxon>Metazoa</taxon>
        <taxon>Ecdysozoa</taxon>
        <taxon>Arthropoda</taxon>
        <taxon>Hexapoda</taxon>
        <taxon>Collembola</taxon>
        <taxon>Symphypleona</taxon>
        <taxon>Sminthuridae</taxon>
        <taxon>Allacma</taxon>
    </lineage>
</organism>
<reference evidence="1" key="1">
    <citation type="submission" date="2021-06" db="EMBL/GenBank/DDBJ databases">
        <authorList>
            <person name="Hodson N. C."/>
            <person name="Mongue J. A."/>
            <person name="Jaron S. K."/>
        </authorList>
    </citation>
    <scope>NUCLEOTIDE SEQUENCE</scope>
</reference>
<dbReference type="AlphaFoldDB" id="A0A8J2KRM3"/>
<accession>A0A8J2KRM3</accession>
<gene>
    <name evidence="1" type="ORF">AFUS01_LOCUS31649</name>
</gene>